<evidence type="ECO:0000313" key="2">
    <source>
        <dbReference type="EMBL" id="GIY16526.1"/>
    </source>
</evidence>
<reference evidence="2 3" key="1">
    <citation type="submission" date="2021-06" db="EMBL/GenBank/DDBJ databases">
        <title>Caerostris extrusa draft genome.</title>
        <authorList>
            <person name="Kono N."/>
            <person name="Arakawa K."/>
        </authorList>
    </citation>
    <scope>NUCLEOTIDE SEQUENCE [LARGE SCALE GENOMIC DNA]</scope>
</reference>
<feature type="region of interest" description="Disordered" evidence="1">
    <location>
        <begin position="1"/>
        <end position="21"/>
    </location>
</feature>
<evidence type="ECO:0000256" key="1">
    <source>
        <dbReference type="SAM" id="MobiDB-lite"/>
    </source>
</evidence>
<organism evidence="2 3">
    <name type="scientific">Caerostris extrusa</name>
    <name type="common">Bark spider</name>
    <name type="synonym">Caerostris bankana</name>
    <dbReference type="NCBI Taxonomy" id="172846"/>
    <lineage>
        <taxon>Eukaryota</taxon>
        <taxon>Metazoa</taxon>
        <taxon>Ecdysozoa</taxon>
        <taxon>Arthropoda</taxon>
        <taxon>Chelicerata</taxon>
        <taxon>Arachnida</taxon>
        <taxon>Araneae</taxon>
        <taxon>Araneomorphae</taxon>
        <taxon>Entelegynae</taxon>
        <taxon>Araneoidea</taxon>
        <taxon>Araneidae</taxon>
        <taxon>Caerostris</taxon>
    </lineage>
</organism>
<keyword evidence="3" id="KW-1185">Reference proteome</keyword>
<proteinExistence type="predicted"/>
<dbReference type="AlphaFoldDB" id="A0AAV4R869"/>
<dbReference type="Proteomes" id="UP001054945">
    <property type="component" value="Unassembled WGS sequence"/>
</dbReference>
<dbReference type="EMBL" id="BPLR01007388">
    <property type="protein sequence ID" value="GIY16526.1"/>
    <property type="molecule type" value="Genomic_DNA"/>
</dbReference>
<comment type="caution">
    <text evidence="2">The sequence shown here is derived from an EMBL/GenBank/DDBJ whole genome shotgun (WGS) entry which is preliminary data.</text>
</comment>
<sequence length="90" mass="9959">MRDCSRGRLRRGLSSPGDTPPLTIVREAMSCARTRSQRSVPDALYNGGQFHLKELAHPYAKRGVRGWGGGRRLICSVESAWWVALQIGGH</sequence>
<protein>
    <submittedName>
        <fullName evidence="2">Uncharacterized protein</fullName>
    </submittedName>
</protein>
<gene>
    <name evidence="2" type="ORF">CEXT_571471</name>
</gene>
<accession>A0AAV4R869</accession>
<evidence type="ECO:0000313" key="3">
    <source>
        <dbReference type="Proteomes" id="UP001054945"/>
    </source>
</evidence>
<name>A0AAV4R869_CAEEX</name>